<dbReference type="EMBL" id="JARULN010000032">
    <property type="protein sequence ID" value="MDG5755525.1"/>
    <property type="molecule type" value="Genomic_DNA"/>
</dbReference>
<reference evidence="2 3" key="1">
    <citation type="submission" date="2023-04" db="EMBL/GenBank/DDBJ databases">
        <title>Ectobacillus antri isolated from activated sludge.</title>
        <authorList>
            <person name="Yan P."/>
            <person name="Liu X."/>
        </authorList>
    </citation>
    <scope>NUCLEOTIDE SEQUENCE [LARGE SCALE GENOMIC DNA]</scope>
    <source>
        <strain evidence="2 3">C18H</strain>
    </source>
</reference>
<keyword evidence="3" id="KW-1185">Reference proteome</keyword>
<dbReference type="RefSeq" id="WP_278018604.1">
    <property type="nucleotide sequence ID" value="NZ_JARRRY010000024.1"/>
</dbReference>
<name>A0ABT6H9N7_9BACI</name>
<gene>
    <name evidence="1" type="ORF">P6P90_16640</name>
    <name evidence="2" type="ORF">P6P90_17075</name>
</gene>
<organism evidence="2 3">
    <name type="scientific">Ectobacillus antri</name>
    <dbReference type="NCBI Taxonomy" id="2486280"/>
    <lineage>
        <taxon>Bacteria</taxon>
        <taxon>Bacillati</taxon>
        <taxon>Bacillota</taxon>
        <taxon>Bacilli</taxon>
        <taxon>Bacillales</taxon>
        <taxon>Bacillaceae</taxon>
        <taxon>Ectobacillus</taxon>
    </lineage>
</organism>
<dbReference type="Pfam" id="PF09501">
    <property type="entry name" value="Bac_small_YrzI"/>
    <property type="match status" value="1"/>
</dbReference>
<evidence type="ECO:0000313" key="2">
    <source>
        <dbReference type="EMBL" id="MDG5755603.1"/>
    </source>
</evidence>
<evidence type="ECO:0000313" key="1">
    <source>
        <dbReference type="EMBL" id="MDG5755525.1"/>
    </source>
</evidence>
<comment type="caution">
    <text evidence="2">The sequence shown here is derived from an EMBL/GenBank/DDBJ whole genome shotgun (WGS) entry which is preliminary data.</text>
</comment>
<evidence type="ECO:0000313" key="3">
    <source>
        <dbReference type="Proteomes" id="UP001218246"/>
    </source>
</evidence>
<protein>
    <submittedName>
        <fullName evidence="2">YrzI family small protein</fullName>
    </submittedName>
</protein>
<sequence>MTLNLLLFTITVKPSAAKEHDLHVKELMEEVKERQTYYC</sequence>
<accession>A0ABT6H9N7</accession>
<dbReference type="InterPro" id="IPR012655">
    <property type="entry name" value="YrzI"/>
</dbReference>
<proteinExistence type="predicted"/>
<dbReference type="EMBL" id="JARULN010000036">
    <property type="protein sequence ID" value="MDG5755603.1"/>
    <property type="molecule type" value="Genomic_DNA"/>
</dbReference>
<dbReference type="Proteomes" id="UP001218246">
    <property type="component" value="Unassembled WGS sequence"/>
</dbReference>